<evidence type="ECO:0000313" key="1">
    <source>
        <dbReference type="EMBL" id="VYU21223.1"/>
    </source>
</evidence>
<dbReference type="EMBL" id="CACRUT010000015">
    <property type="protein sequence ID" value="VYU21223.1"/>
    <property type="molecule type" value="Genomic_DNA"/>
</dbReference>
<reference evidence="1" key="1">
    <citation type="submission" date="2019-11" db="EMBL/GenBank/DDBJ databases">
        <authorList>
            <person name="Feng L."/>
        </authorList>
    </citation>
    <scope>NUCLEOTIDE SEQUENCE</scope>
    <source>
        <strain evidence="1">PclaraLFYP37</strain>
    </source>
</reference>
<accession>A0A6N3D6H0</accession>
<protein>
    <submittedName>
        <fullName evidence="1">Uncharacterized protein</fullName>
    </submittedName>
</protein>
<organism evidence="1">
    <name type="scientific">Paraprevotella clara</name>
    <dbReference type="NCBI Taxonomy" id="454154"/>
    <lineage>
        <taxon>Bacteria</taxon>
        <taxon>Pseudomonadati</taxon>
        <taxon>Bacteroidota</taxon>
        <taxon>Bacteroidia</taxon>
        <taxon>Bacteroidales</taxon>
        <taxon>Prevotellaceae</taxon>
        <taxon>Paraprevotella</taxon>
    </lineage>
</organism>
<sequence>MWEIFFVLRQTIFQSQPNDFSISGERFFVLRQVIFRSLCGGFPFCSGRFWNLPTMFSSFSMCFQPVSSPTVIGFERDLHAVGAFHFFDDDLLHAFFFFRIDAEVQFVVYL</sequence>
<dbReference type="AlphaFoldDB" id="A0A6N3D6H0"/>
<proteinExistence type="predicted"/>
<gene>
    <name evidence="1" type="ORF">PCLFYP37_02206</name>
</gene>
<name>A0A6N3D6H0_9BACT</name>